<evidence type="ECO:0000313" key="2">
    <source>
        <dbReference type="Proteomes" id="UP000885826"/>
    </source>
</evidence>
<dbReference type="AlphaFoldDB" id="A0A9C9EKG0"/>
<name>A0A9C9EKG0_UNCW3</name>
<organism evidence="1 2">
    <name type="scientific">candidate division WOR-3 bacterium</name>
    <dbReference type="NCBI Taxonomy" id="2052148"/>
    <lineage>
        <taxon>Bacteria</taxon>
        <taxon>Bacteria division WOR-3</taxon>
    </lineage>
</organism>
<dbReference type="Proteomes" id="UP000885826">
    <property type="component" value="Unassembled WGS sequence"/>
</dbReference>
<sequence length="190" mass="20580">MVRYLSAAIIILVGSVYASVLITNGDFEEPLTTGWHQAAGGSYCYVDRATNYDPDADYEASARVDSLSGGGVAVLYQEVAIPTTDLEFSVNAKLFAWDNNADTLCCAGAAVIITYIDGSGTSLGETKICRFTDPFNWSNSSTCHLIISPDTNWHNYSFNINDELTNLPGVNPADIKKIKVSLYAKTDHTC</sequence>
<reference evidence="1" key="1">
    <citation type="journal article" date="2020" name="mSystems">
        <title>Genome- and Community-Level Interaction Insights into Carbon Utilization and Element Cycling Functions of Hydrothermarchaeota in Hydrothermal Sediment.</title>
        <authorList>
            <person name="Zhou Z."/>
            <person name="Liu Y."/>
            <person name="Xu W."/>
            <person name="Pan J."/>
            <person name="Luo Z.H."/>
            <person name="Li M."/>
        </authorList>
    </citation>
    <scope>NUCLEOTIDE SEQUENCE</scope>
    <source>
        <strain evidence="1">HyVt-388</strain>
    </source>
</reference>
<accession>A0A9C9EKG0</accession>
<comment type="caution">
    <text evidence="1">The sequence shown here is derived from an EMBL/GenBank/DDBJ whole genome shotgun (WGS) entry which is preliminary data.</text>
</comment>
<protein>
    <submittedName>
        <fullName evidence="1">Uncharacterized protein</fullName>
    </submittedName>
</protein>
<proteinExistence type="predicted"/>
<dbReference type="Gene3D" id="2.60.120.260">
    <property type="entry name" value="Galactose-binding domain-like"/>
    <property type="match status" value="1"/>
</dbReference>
<gene>
    <name evidence="1" type="ORF">ENI34_00900</name>
</gene>
<dbReference type="EMBL" id="DRIG01000012">
    <property type="protein sequence ID" value="HEC77684.1"/>
    <property type="molecule type" value="Genomic_DNA"/>
</dbReference>
<evidence type="ECO:0000313" key="1">
    <source>
        <dbReference type="EMBL" id="HEC77684.1"/>
    </source>
</evidence>